<comment type="caution">
    <text evidence="2">The sequence shown here is derived from an EMBL/GenBank/DDBJ whole genome shotgun (WGS) entry which is preliminary data.</text>
</comment>
<keyword evidence="3" id="KW-1185">Reference proteome</keyword>
<dbReference type="AlphaFoldDB" id="A0A841QI52"/>
<gene>
    <name evidence="2" type="ORF">HNR55_002283</name>
</gene>
<sequence length="55" mass="6359">MFTGHTSFDADQHAPSMQVDNRQPEKQERHQNDNGQEKLPERPVSLTQQADTRPE</sequence>
<feature type="region of interest" description="Disordered" evidence="1">
    <location>
        <begin position="1"/>
        <end position="55"/>
    </location>
</feature>
<evidence type="ECO:0000313" key="3">
    <source>
        <dbReference type="Proteomes" id="UP000578000"/>
    </source>
</evidence>
<accession>A0A841QI52</accession>
<feature type="compositionally biased region" description="Basic and acidic residues" evidence="1">
    <location>
        <begin position="22"/>
        <end position="41"/>
    </location>
</feature>
<evidence type="ECO:0000313" key="2">
    <source>
        <dbReference type="EMBL" id="MBB6457687.1"/>
    </source>
</evidence>
<proteinExistence type="predicted"/>
<dbReference type="RefSeq" id="WP_166115422.1">
    <property type="nucleotide sequence ID" value="NZ_BAABDB010000009.1"/>
</dbReference>
<organism evidence="2 3">
    <name type="scientific">Acetobacter lovaniensis</name>
    <dbReference type="NCBI Taxonomy" id="104100"/>
    <lineage>
        <taxon>Bacteria</taxon>
        <taxon>Pseudomonadati</taxon>
        <taxon>Pseudomonadota</taxon>
        <taxon>Alphaproteobacteria</taxon>
        <taxon>Acetobacterales</taxon>
        <taxon>Acetobacteraceae</taxon>
        <taxon>Acetobacter</taxon>
    </lineage>
</organism>
<dbReference type="EMBL" id="JACHIE010000009">
    <property type="protein sequence ID" value="MBB6457687.1"/>
    <property type="molecule type" value="Genomic_DNA"/>
</dbReference>
<name>A0A841QI52_9PROT</name>
<dbReference type="Proteomes" id="UP000578000">
    <property type="component" value="Unassembled WGS sequence"/>
</dbReference>
<evidence type="ECO:0000256" key="1">
    <source>
        <dbReference type="SAM" id="MobiDB-lite"/>
    </source>
</evidence>
<protein>
    <submittedName>
        <fullName evidence="2">Uncharacterized protein</fullName>
    </submittedName>
</protein>
<feature type="compositionally biased region" description="Polar residues" evidence="1">
    <location>
        <begin position="45"/>
        <end position="55"/>
    </location>
</feature>
<reference evidence="2 3" key="1">
    <citation type="submission" date="2020-08" db="EMBL/GenBank/DDBJ databases">
        <title>Genomic Encyclopedia of Type Strains, Phase IV (KMG-IV): sequencing the most valuable type-strain genomes for metagenomic binning, comparative biology and taxonomic classification.</title>
        <authorList>
            <person name="Goeker M."/>
        </authorList>
    </citation>
    <scope>NUCLEOTIDE SEQUENCE [LARGE SCALE GENOMIC DNA]</scope>
    <source>
        <strain evidence="2 3">DSM 4491</strain>
    </source>
</reference>